<dbReference type="PANTHER" id="PTHR30269:SF37">
    <property type="entry name" value="MEMBRANE TRANSPORTER PROTEIN"/>
    <property type="match status" value="1"/>
</dbReference>
<evidence type="ECO:0000256" key="3">
    <source>
        <dbReference type="ARBA" id="ARBA00022448"/>
    </source>
</evidence>
<feature type="transmembrane region" description="Helical" evidence="8">
    <location>
        <begin position="95"/>
        <end position="114"/>
    </location>
</feature>
<dbReference type="Pfam" id="PF01925">
    <property type="entry name" value="TauE"/>
    <property type="match status" value="1"/>
</dbReference>
<comment type="subcellular location">
    <subcellularLocation>
        <location evidence="1 8">Cell membrane</location>
        <topology evidence="1 8">Multi-pass membrane protein</topology>
    </subcellularLocation>
</comment>
<dbReference type="Proteomes" id="UP000323956">
    <property type="component" value="Unassembled WGS sequence"/>
</dbReference>
<evidence type="ECO:0000256" key="8">
    <source>
        <dbReference type="RuleBase" id="RU363041"/>
    </source>
</evidence>
<dbReference type="GO" id="GO:0005886">
    <property type="term" value="C:plasma membrane"/>
    <property type="evidence" value="ECO:0007669"/>
    <property type="project" value="UniProtKB-SubCell"/>
</dbReference>
<dbReference type="InterPro" id="IPR002781">
    <property type="entry name" value="TM_pro_TauE-like"/>
</dbReference>
<sequence>MEMLGWVLAVIAAFSIGLAKGGLSMVGTISVPLLALVMSPVQAAGILLPVYIVSDIGGLVAFRRDFDARVLRTLVPGAITGIALGWATAHHVDDAQVGLIVGVIGLAFALNALLRGRVGASARPPRWGAGSLWGTISGYTSFVSHSGAAPYQVYAQPLCMAPLTYAGTTTIFFAICNAVKLIPYAMLGQLSAHNLSIAAVLMVPGVLGVLAGLWLVRRMSPRVFYGFITWALIPVSAKLIWDGL</sequence>
<evidence type="ECO:0000313" key="12">
    <source>
        <dbReference type="Proteomes" id="UP000323956"/>
    </source>
</evidence>
<dbReference type="OrthoDB" id="7028171at2"/>
<evidence type="ECO:0000256" key="1">
    <source>
        <dbReference type="ARBA" id="ARBA00004651"/>
    </source>
</evidence>
<dbReference type="PANTHER" id="PTHR30269">
    <property type="entry name" value="TRANSMEMBRANE PROTEIN YFCA"/>
    <property type="match status" value="1"/>
</dbReference>
<evidence type="ECO:0000313" key="9">
    <source>
        <dbReference type="EMBL" id="RDW12316.1"/>
    </source>
</evidence>
<keyword evidence="6 8" id="KW-1133">Transmembrane helix</keyword>
<feature type="transmembrane region" description="Helical" evidence="8">
    <location>
        <begin position="195"/>
        <end position="216"/>
    </location>
</feature>
<feature type="transmembrane region" description="Helical" evidence="8">
    <location>
        <begin position="69"/>
        <end position="89"/>
    </location>
</feature>
<reference evidence="10 12" key="1">
    <citation type="submission" date="2017-01" db="EMBL/GenBank/DDBJ databases">
        <authorList>
            <person name="Varghese N."/>
            <person name="Submissions S."/>
        </authorList>
    </citation>
    <scope>NUCLEOTIDE SEQUENCE [LARGE SCALE GENOMIC DNA]</scope>
    <source>
        <strain evidence="10 12">ATCC 700171</strain>
    </source>
</reference>
<dbReference type="EMBL" id="FTMK01000005">
    <property type="protein sequence ID" value="SIQ24231.1"/>
    <property type="molecule type" value="Genomic_DNA"/>
</dbReference>
<evidence type="ECO:0000256" key="2">
    <source>
        <dbReference type="ARBA" id="ARBA00009142"/>
    </source>
</evidence>
<dbReference type="Proteomes" id="UP000256679">
    <property type="component" value="Unassembled WGS sequence"/>
</dbReference>
<dbReference type="RefSeq" id="WP_115756636.1">
    <property type="nucleotide sequence ID" value="NZ_FTMK01000005.1"/>
</dbReference>
<evidence type="ECO:0000256" key="5">
    <source>
        <dbReference type="ARBA" id="ARBA00022692"/>
    </source>
</evidence>
<keyword evidence="3" id="KW-0813">Transport</keyword>
<feature type="transmembrane region" description="Helical" evidence="8">
    <location>
        <begin position="223"/>
        <end position="241"/>
    </location>
</feature>
<evidence type="ECO:0000313" key="10">
    <source>
        <dbReference type="EMBL" id="SIQ24231.1"/>
    </source>
</evidence>
<keyword evidence="4 8" id="KW-1003">Cell membrane</keyword>
<name>A0A1N6R5R3_9RHOB</name>
<dbReference type="InterPro" id="IPR052017">
    <property type="entry name" value="TSUP"/>
</dbReference>
<evidence type="ECO:0000256" key="4">
    <source>
        <dbReference type="ARBA" id="ARBA00022475"/>
    </source>
</evidence>
<keyword evidence="5 8" id="KW-0812">Transmembrane</keyword>
<evidence type="ECO:0000256" key="7">
    <source>
        <dbReference type="ARBA" id="ARBA00023136"/>
    </source>
</evidence>
<accession>A0A1N6R5R3</accession>
<feature type="transmembrane region" description="Helical" evidence="8">
    <location>
        <begin position="43"/>
        <end position="62"/>
    </location>
</feature>
<evidence type="ECO:0000313" key="11">
    <source>
        <dbReference type="Proteomes" id="UP000256679"/>
    </source>
</evidence>
<evidence type="ECO:0000256" key="6">
    <source>
        <dbReference type="ARBA" id="ARBA00022989"/>
    </source>
</evidence>
<protein>
    <recommendedName>
        <fullName evidence="8">Probable membrane transporter protein</fullName>
    </recommendedName>
</protein>
<organism evidence="10 12">
    <name type="scientific">Paracoccus thiocyanatus</name>
    <dbReference type="NCBI Taxonomy" id="34006"/>
    <lineage>
        <taxon>Bacteria</taxon>
        <taxon>Pseudomonadati</taxon>
        <taxon>Pseudomonadota</taxon>
        <taxon>Alphaproteobacteria</taxon>
        <taxon>Rhodobacterales</taxon>
        <taxon>Paracoccaceae</taxon>
        <taxon>Paracoccus</taxon>
    </lineage>
</organism>
<gene>
    <name evidence="9" type="ORF">DIE28_14325</name>
    <name evidence="10" type="ORF">SAMN05421641_10566</name>
</gene>
<feature type="transmembrane region" description="Helical" evidence="8">
    <location>
        <begin position="163"/>
        <end position="183"/>
    </location>
</feature>
<keyword evidence="7 8" id="KW-0472">Membrane</keyword>
<keyword evidence="11" id="KW-1185">Reference proteome</keyword>
<proteinExistence type="inferred from homology"/>
<dbReference type="AlphaFoldDB" id="A0A1N6R5R3"/>
<reference evidence="9 11" key="2">
    <citation type="submission" date="2018-05" db="EMBL/GenBank/DDBJ databases">
        <title>Whole genome sequencing of Paracoccus thiocyanatus SST.</title>
        <authorList>
            <person name="Ghosh W."/>
            <person name="Rameez M.J."/>
            <person name="Roy C."/>
        </authorList>
    </citation>
    <scope>NUCLEOTIDE SEQUENCE [LARGE SCALE GENOMIC DNA]</scope>
    <source>
        <strain evidence="9 11">SST</strain>
    </source>
</reference>
<comment type="similarity">
    <text evidence="2 8">Belongs to the 4-toluene sulfonate uptake permease (TSUP) (TC 2.A.102) family.</text>
</comment>
<dbReference type="EMBL" id="QFCQ01000101">
    <property type="protein sequence ID" value="RDW12316.1"/>
    <property type="molecule type" value="Genomic_DNA"/>
</dbReference>